<evidence type="ECO:0000313" key="3">
    <source>
        <dbReference type="EMBL" id="OUT21736.1"/>
    </source>
</evidence>
<dbReference type="Proteomes" id="UP000195871">
    <property type="component" value="Unassembled WGS sequence"/>
</dbReference>
<protein>
    <recommendedName>
        <fullName evidence="2">TUG ubiquitin-like domain-containing protein</fullName>
    </recommendedName>
</protein>
<dbReference type="PANTHER" id="PTHR46467:SF1">
    <property type="entry name" value="TETHER CONTAINING UBX DOMAIN FOR GLUT4"/>
    <property type="match status" value="1"/>
</dbReference>
<evidence type="ECO:0000256" key="1">
    <source>
        <dbReference type="SAM" id="MobiDB-lite"/>
    </source>
</evidence>
<feature type="compositionally biased region" description="Acidic residues" evidence="1">
    <location>
        <begin position="220"/>
        <end position="230"/>
    </location>
</feature>
<feature type="region of interest" description="Disordered" evidence="1">
    <location>
        <begin position="420"/>
        <end position="444"/>
    </location>
</feature>
<proteinExistence type="predicted"/>
<dbReference type="PANTHER" id="PTHR46467">
    <property type="entry name" value="TETHER CONTAINING UBX DOMAIN FOR GLUT4"/>
    <property type="match status" value="1"/>
</dbReference>
<comment type="caution">
    <text evidence="3">The sequence shown here is derived from an EMBL/GenBank/DDBJ whole genome shotgun (WGS) entry which is preliminary data.</text>
</comment>
<feature type="domain" description="TUG ubiquitin-like" evidence="2">
    <location>
        <begin position="7"/>
        <end position="68"/>
    </location>
</feature>
<reference evidence="3 4" key="1">
    <citation type="submission" date="2017-05" db="EMBL/GenBank/DDBJ databases">
        <title>The Genome Sequence of Candida krusei Ckrusei653.</title>
        <authorList>
            <person name="Cuomo C."/>
            <person name="Forche A."/>
            <person name="Young S."/>
            <person name="Abouelleil A."/>
            <person name="Cao P."/>
            <person name="Chapman S."/>
            <person name="Cusick C."/>
            <person name="Shea T."/>
            <person name="Nusbaum C."/>
            <person name="Birren B."/>
        </authorList>
    </citation>
    <scope>NUCLEOTIDE SEQUENCE [LARGE SCALE GENOMIC DNA]</scope>
    <source>
        <strain evidence="3 4">Ckrusei653</strain>
    </source>
</reference>
<dbReference type="CDD" id="cd16105">
    <property type="entry name" value="Ubl_ASPSCR1_like"/>
    <property type="match status" value="1"/>
</dbReference>
<dbReference type="GO" id="GO:0012506">
    <property type="term" value="C:vesicle membrane"/>
    <property type="evidence" value="ECO:0007669"/>
    <property type="project" value="TreeGrafter"/>
</dbReference>
<dbReference type="GO" id="GO:0006886">
    <property type="term" value="P:intracellular protein transport"/>
    <property type="evidence" value="ECO:0007669"/>
    <property type="project" value="TreeGrafter"/>
</dbReference>
<dbReference type="VEuPathDB" id="FungiDB:C5L36_0E05320"/>
<evidence type="ECO:0000259" key="2">
    <source>
        <dbReference type="Pfam" id="PF11470"/>
    </source>
</evidence>
<name>A0A1Z8JMB5_PICKU</name>
<dbReference type="EMBL" id="NHMM01000004">
    <property type="protein sequence ID" value="OUT21736.1"/>
    <property type="molecule type" value="Genomic_DNA"/>
</dbReference>
<dbReference type="AlphaFoldDB" id="A0A1Z8JMB5"/>
<feature type="compositionally biased region" description="Acidic residues" evidence="1">
    <location>
        <begin position="172"/>
        <end position="188"/>
    </location>
</feature>
<evidence type="ECO:0000313" key="4">
    <source>
        <dbReference type="Proteomes" id="UP000195871"/>
    </source>
</evidence>
<dbReference type="Pfam" id="PF11470">
    <property type="entry name" value="TUG-UBL1"/>
    <property type="match status" value="1"/>
</dbReference>
<dbReference type="SUPFAM" id="SSF54236">
    <property type="entry name" value="Ubiquitin-like"/>
    <property type="match status" value="1"/>
</dbReference>
<dbReference type="GO" id="GO:0005737">
    <property type="term" value="C:cytoplasm"/>
    <property type="evidence" value="ECO:0007669"/>
    <property type="project" value="TreeGrafter"/>
</dbReference>
<dbReference type="InterPro" id="IPR021569">
    <property type="entry name" value="TUG-UBL1"/>
</dbReference>
<feature type="region of interest" description="Disordered" evidence="1">
    <location>
        <begin position="211"/>
        <end position="235"/>
    </location>
</feature>
<sequence>MPTVNLASGFRTYRTNVNAGTIMSNVLEEGCKHFQLSQGRKYKLMHNGKRVDESVPYRLSNLPQGATLAIEPSDEDNGDQDGHEERQEVIIRGHVCGETVVKKYKNKETLRDVVYGIMRDAQKEGDVVDVQVLMKVISGDSLHQKLKDVGIISGNHSLRIRVREIIKSDTAPEGEMDEDQSENLEENNDNNNGTVEGVVYIPQSEGSAKFKSRLARDVAPDGDTDTESDGSPEMSLSQLQKYREMLQRQYSEQPLMTRAMREKSLLEKEKEKEKERAQYYRPVCEMRIKFPNNEVVQITIDKNKTLGDLARTFEEHVLRDELFRHLQASNNGTQIYYMVYLARPFQCILHQDADLQQSIASLQLGNRVSLFFKVDPQYRDYVDTSKGYLKEGISQVTKTGMHHRGTIDPKELELEELDITHNGGGSASSKKMKKVPAWMKLSRR</sequence>
<dbReference type="InterPro" id="IPR029071">
    <property type="entry name" value="Ubiquitin-like_domsf"/>
</dbReference>
<feature type="region of interest" description="Disordered" evidence="1">
    <location>
        <begin position="169"/>
        <end position="194"/>
    </location>
</feature>
<dbReference type="GO" id="GO:0005634">
    <property type="term" value="C:nucleus"/>
    <property type="evidence" value="ECO:0007669"/>
    <property type="project" value="TreeGrafter"/>
</dbReference>
<dbReference type="Gene3D" id="3.10.20.90">
    <property type="entry name" value="Phosphatidylinositol 3-kinase Catalytic Subunit, Chain A, domain 1"/>
    <property type="match status" value="1"/>
</dbReference>
<organism evidence="3 4">
    <name type="scientific">Pichia kudriavzevii</name>
    <name type="common">Yeast</name>
    <name type="synonym">Issatchenkia orientalis</name>
    <dbReference type="NCBI Taxonomy" id="4909"/>
    <lineage>
        <taxon>Eukaryota</taxon>
        <taxon>Fungi</taxon>
        <taxon>Dikarya</taxon>
        <taxon>Ascomycota</taxon>
        <taxon>Saccharomycotina</taxon>
        <taxon>Pichiomycetes</taxon>
        <taxon>Pichiales</taxon>
        <taxon>Pichiaceae</taxon>
        <taxon>Pichia</taxon>
    </lineage>
</organism>
<gene>
    <name evidence="3" type="ORF">CAS74_002705</name>
</gene>
<accession>A0A1Z8JMB5</accession>